<dbReference type="AlphaFoldDB" id="A0A4R7KQF4"/>
<evidence type="ECO:0000259" key="2">
    <source>
        <dbReference type="Pfam" id="PF13828"/>
    </source>
</evidence>
<dbReference type="PROSITE" id="PS51257">
    <property type="entry name" value="PROKAR_LIPOPROTEIN"/>
    <property type="match status" value="1"/>
</dbReference>
<feature type="transmembrane region" description="Helical" evidence="1">
    <location>
        <begin position="60"/>
        <end position="89"/>
    </location>
</feature>
<dbReference type="EMBL" id="SOAZ01000010">
    <property type="protein sequence ID" value="TDT60914.1"/>
    <property type="molecule type" value="Genomic_DNA"/>
</dbReference>
<feature type="transmembrane region" description="Helical" evidence="1">
    <location>
        <begin position="12"/>
        <end position="40"/>
    </location>
</feature>
<evidence type="ECO:0000313" key="3">
    <source>
        <dbReference type="EMBL" id="TDT60914.1"/>
    </source>
</evidence>
<evidence type="ECO:0000256" key="1">
    <source>
        <dbReference type="SAM" id="Phobius"/>
    </source>
</evidence>
<sequence length="93" mass="9261">MKNEGTAIASMVLGIVAIVLSIIPGLYWVGLACAIVGLILGINAKKKINESNGTLGGAGMATTGVVLSIISLALFVIALIACSAFISAVTSSI</sequence>
<dbReference type="OrthoDB" id="1779017at2"/>
<organism evidence="3 4">
    <name type="scientific">Fonticella tunisiensis</name>
    <dbReference type="NCBI Taxonomy" id="1096341"/>
    <lineage>
        <taxon>Bacteria</taxon>
        <taxon>Bacillati</taxon>
        <taxon>Bacillota</taxon>
        <taxon>Clostridia</taxon>
        <taxon>Eubacteriales</taxon>
        <taxon>Clostridiaceae</taxon>
        <taxon>Fonticella</taxon>
    </lineage>
</organism>
<keyword evidence="1" id="KW-1133">Transmembrane helix</keyword>
<dbReference type="InterPro" id="IPR025241">
    <property type="entry name" value="DUF4190"/>
</dbReference>
<name>A0A4R7KQF4_9CLOT</name>
<dbReference type="Proteomes" id="UP000295325">
    <property type="component" value="Unassembled WGS sequence"/>
</dbReference>
<dbReference type="RefSeq" id="WP_133628093.1">
    <property type="nucleotide sequence ID" value="NZ_SOAZ01000010.1"/>
</dbReference>
<accession>A0A4R7KQF4</accession>
<proteinExistence type="predicted"/>
<feature type="domain" description="DUF4190" evidence="2">
    <location>
        <begin position="7"/>
        <end position="78"/>
    </location>
</feature>
<reference evidence="3 4" key="1">
    <citation type="submission" date="2019-03" db="EMBL/GenBank/DDBJ databases">
        <title>Genomic Encyclopedia of Type Strains, Phase IV (KMG-IV): sequencing the most valuable type-strain genomes for metagenomic binning, comparative biology and taxonomic classification.</title>
        <authorList>
            <person name="Goeker M."/>
        </authorList>
    </citation>
    <scope>NUCLEOTIDE SEQUENCE [LARGE SCALE GENOMIC DNA]</scope>
    <source>
        <strain evidence="3 4">DSM 24455</strain>
    </source>
</reference>
<comment type="caution">
    <text evidence="3">The sequence shown here is derived from an EMBL/GenBank/DDBJ whole genome shotgun (WGS) entry which is preliminary data.</text>
</comment>
<dbReference type="Pfam" id="PF13828">
    <property type="entry name" value="DUF4190"/>
    <property type="match status" value="1"/>
</dbReference>
<gene>
    <name evidence="3" type="ORF">EDD71_11031</name>
</gene>
<protein>
    <submittedName>
        <fullName evidence="3">Uncharacterized protein DUF4190</fullName>
    </submittedName>
</protein>
<evidence type="ECO:0000313" key="4">
    <source>
        <dbReference type="Proteomes" id="UP000295325"/>
    </source>
</evidence>
<keyword evidence="1" id="KW-0812">Transmembrane</keyword>
<keyword evidence="1" id="KW-0472">Membrane</keyword>
<keyword evidence="4" id="KW-1185">Reference proteome</keyword>